<feature type="domain" description="Glycosyl hydrolase family 32 C-terminal" evidence="6">
    <location>
        <begin position="519"/>
        <end position="673"/>
    </location>
</feature>
<comment type="caution">
    <text evidence="7">The sequence shown here is derived from an EMBL/GenBank/DDBJ whole genome shotgun (WGS) entry which is preliminary data.</text>
</comment>
<dbReference type="InterPro" id="IPR001362">
    <property type="entry name" value="Glyco_hydro_32"/>
</dbReference>
<proteinExistence type="inferred from homology"/>
<dbReference type="Proteomes" id="UP000605784">
    <property type="component" value="Unassembled WGS sequence"/>
</dbReference>
<keyword evidence="3" id="KW-0378">Hydrolase</keyword>
<evidence type="ECO:0000256" key="2">
    <source>
        <dbReference type="ARBA" id="ARBA00012758"/>
    </source>
</evidence>
<feature type="domain" description="Glycosyl hydrolase family 32 N-terminal" evidence="5">
    <location>
        <begin position="220"/>
        <end position="508"/>
    </location>
</feature>
<gene>
    <name evidence="7" type="ORF">GCM10009030_30110</name>
</gene>
<keyword evidence="4" id="KW-0326">Glycosidase</keyword>
<dbReference type="EMBL" id="BMOU01000005">
    <property type="protein sequence ID" value="GGN99041.1"/>
    <property type="molecule type" value="Genomic_DNA"/>
</dbReference>
<dbReference type="PROSITE" id="PS00609">
    <property type="entry name" value="GLYCOSYL_HYDROL_F32"/>
    <property type="match status" value="1"/>
</dbReference>
<dbReference type="SUPFAM" id="SSF52317">
    <property type="entry name" value="Class I glutamine amidotransferase-like"/>
    <property type="match status" value="1"/>
</dbReference>
<dbReference type="SMART" id="SM00640">
    <property type="entry name" value="Glyco_32"/>
    <property type="match status" value="1"/>
</dbReference>
<dbReference type="SUPFAM" id="SSF75005">
    <property type="entry name" value="Arabinanase/levansucrase/invertase"/>
    <property type="match status" value="1"/>
</dbReference>
<protein>
    <recommendedName>
        <fullName evidence="2">beta-fructofuranosidase</fullName>
        <ecNumber evidence="2">3.2.1.26</ecNumber>
    </recommendedName>
</protein>
<dbReference type="Pfam" id="PF00251">
    <property type="entry name" value="Glyco_hydro_32N"/>
    <property type="match status" value="1"/>
</dbReference>
<dbReference type="AlphaFoldDB" id="A0A830GP47"/>
<dbReference type="EC" id="3.2.1.26" evidence="2"/>
<name>A0A830GP47_9EURY</name>
<dbReference type="InterPro" id="IPR051214">
    <property type="entry name" value="GH32_Enzymes"/>
</dbReference>
<accession>A0A830GP47</accession>
<dbReference type="Gene3D" id="3.40.50.880">
    <property type="match status" value="1"/>
</dbReference>
<dbReference type="SUPFAM" id="SSF49899">
    <property type="entry name" value="Concanavalin A-like lectins/glucanases"/>
    <property type="match status" value="1"/>
</dbReference>
<dbReference type="GO" id="GO:0005975">
    <property type="term" value="P:carbohydrate metabolic process"/>
    <property type="evidence" value="ECO:0007669"/>
    <property type="project" value="InterPro"/>
</dbReference>
<dbReference type="Gene3D" id="2.115.10.20">
    <property type="entry name" value="Glycosyl hydrolase domain, family 43"/>
    <property type="match status" value="1"/>
</dbReference>
<dbReference type="GO" id="GO:0004564">
    <property type="term" value="F:beta-fructofuranosidase activity"/>
    <property type="evidence" value="ECO:0007669"/>
    <property type="project" value="UniProtKB-EC"/>
</dbReference>
<evidence type="ECO:0000313" key="7">
    <source>
        <dbReference type="EMBL" id="GGN99041.1"/>
    </source>
</evidence>
<evidence type="ECO:0000256" key="4">
    <source>
        <dbReference type="ARBA" id="ARBA00023295"/>
    </source>
</evidence>
<dbReference type="CDD" id="cd08996">
    <property type="entry name" value="GH32_FFase"/>
    <property type="match status" value="1"/>
</dbReference>
<reference evidence="7" key="2">
    <citation type="submission" date="2020-09" db="EMBL/GenBank/DDBJ databases">
        <authorList>
            <person name="Sun Q."/>
            <person name="Ohkuma M."/>
        </authorList>
    </citation>
    <scope>NUCLEOTIDE SEQUENCE</scope>
    <source>
        <strain evidence="7">JCM 17820</strain>
    </source>
</reference>
<dbReference type="InterPro" id="IPR023296">
    <property type="entry name" value="Glyco_hydro_beta-prop_sf"/>
</dbReference>
<dbReference type="InterPro" id="IPR029062">
    <property type="entry name" value="Class_I_gatase-like"/>
</dbReference>
<dbReference type="PANTHER" id="PTHR43101:SF1">
    <property type="entry name" value="BETA-FRUCTOSIDASE"/>
    <property type="match status" value="1"/>
</dbReference>
<dbReference type="InterPro" id="IPR018053">
    <property type="entry name" value="Glyco_hydro_32_AS"/>
</dbReference>
<evidence type="ECO:0000259" key="6">
    <source>
        <dbReference type="Pfam" id="PF08244"/>
    </source>
</evidence>
<dbReference type="Pfam" id="PF08244">
    <property type="entry name" value="Glyco_hydro_32C"/>
    <property type="match status" value="1"/>
</dbReference>
<comment type="similarity">
    <text evidence="1">Belongs to the glycosyl hydrolase 32 family.</text>
</comment>
<organism evidence="7 8">
    <name type="scientific">Haloarcula pellucida</name>
    <dbReference type="NCBI Taxonomy" id="1427151"/>
    <lineage>
        <taxon>Archaea</taxon>
        <taxon>Methanobacteriati</taxon>
        <taxon>Methanobacteriota</taxon>
        <taxon>Stenosarchaea group</taxon>
        <taxon>Halobacteria</taxon>
        <taxon>Halobacteriales</taxon>
        <taxon>Haloarculaceae</taxon>
        <taxon>Haloarcula</taxon>
    </lineage>
</organism>
<dbReference type="InterPro" id="IPR013189">
    <property type="entry name" value="Glyco_hydro_32_C"/>
</dbReference>
<keyword evidence="8" id="KW-1185">Reference proteome</keyword>
<reference evidence="7" key="1">
    <citation type="journal article" date="2014" name="Int. J. Syst. Evol. Microbiol.">
        <title>Complete genome sequence of Corynebacterium casei LMG S-19264T (=DSM 44701T), isolated from a smear-ripened cheese.</title>
        <authorList>
            <consortium name="US DOE Joint Genome Institute (JGI-PGF)"/>
            <person name="Walter F."/>
            <person name="Albersmeier A."/>
            <person name="Kalinowski J."/>
            <person name="Ruckert C."/>
        </authorList>
    </citation>
    <scope>NUCLEOTIDE SEQUENCE</scope>
    <source>
        <strain evidence="7">JCM 17820</strain>
    </source>
</reference>
<evidence type="ECO:0000256" key="1">
    <source>
        <dbReference type="ARBA" id="ARBA00009902"/>
    </source>
</evidence>
<evidence type="ECO:0000313" key="8">
    <source>
        <dbReference type="Proteomes" id="UP000605784"/>
    </source>
</evidence>
<dbReference type="InterPro" id="IPR013320">
    <property type="entry name" value="ConA-like_dom_sf"/>
</dbReference>
<sequence>MPYETHPLADLSVEALDEYDVLWMHCESALDDAARQRLAAVGGELTAFVADGGGLLLTHGAVEAAAELGIEAHEPDSVGRVDADETGFLVRRLFEDHPIFGGIDGLRPNGAPATDAVSVHYDSLHPNDADVLAARRDDGTDRPNLKSLLCWEVGDGRVVGVGHGLAALQTDVQETLLDNCLAYAAGEGSDPRTVGRSKGREEFEAMREAVPDANHRPAYHFTPPANWLNDPNGLVQWNGRYHLFYQYNPAGPFHDSIHWGHAVSDDLVHWEDEPIALAPDPDGPDAVGVWSGCFVDDEGTPSVMYTGGDDGDQLPCLARAEDDSLRTWTKAAENPLITEMPADVDVLQSIDWRAEFRDHCVWRTGETWYQIVGSGIEGEGGAALLFESEDLLEWEYCHPILTGDWRKTGPIWECPELLRFDEGSLLHVSDYSKVAYFSGEYDEAAKRFEPEDHGVLDHGVFYAPQSFAADDGRTLMFGWLKEDRDREAQWDAGWSGAMSLPRVVSLAADGTPEFSLPTELEALRETHHSFSDLTVSPDGTNPLADIEGDTLEVKMTVDARNVGEFGLVLRETPDGEERTVVRCKIRHREVVVDRSQSSNSDAAADSSDSMPLTLDEDGTFSLHLFLDRSVLELFTNDAQALTSRIYPTRPDSTGVGLYADDCEVTVRSLDVWELAATED</sequence>
<evidence type="ECO:0000259" key="5">
    <source>
        <dbReference type="Pfam" id="PF00251"/>
    </source>
</evidence>
<dbReference type="Gene3D" id="2.60.120.560">
    <property type="entry name" value="Exo-inulinase, domain 1"/>
    <property type="match status" value="1"/>
</dbReference>
<dbReference type="InterPro" id="IPR013148">
    <property type="entry name" value="Glyco_hydro_32_N"/>
</dbReference>
<evidence type="ECO:0000256" key="3">
    <source>
        <dbReference type="ARBA" id="ARBA00022801"/>
    </source>
</evidence>
<dbReference type="PANTHER" id="PTHR43101">
    <property type="entry name" value="BETA-FRUCTOSIDASE"/>
    <property type="match status" value="1"/>
</dbReference>